<sequence length="970" mass="107268">MSIHDERNSSPWKSYYGPNLGYVQEQYELFLSDPNAVEASVREMFAQWGAPPSAAAVSTASPAASAASSVQGAAPAVKGPIDSNMLKKVVAAHQLMLNIRRYGHLGADINPLGISKPADTKLLEPETFGLTKEDLASIPASLIWDNAPDTIANGWDAIVRLREIYTRSAAYEFTHIHDENERTWLHKQAESGSFPAPLSQREKEALLERLLQVELFESFIHKTFVGQKRFSIEGVDMLVPVLDEIIRAVAHDGAHDILIGMAHRGRLNVLTHVLGKPYEKIFSEFHHSPNKEVVPSEGSIGINFGWSGDVKYHLGADRAFTEGETVRARVTLANNPSHLEFVNPVVEGFTRAAQEDRSTPGFPSQDLHSAVTVCVHGDAAFIGEGIVAETLNFNNLQGYRNGGTIHIIANNRVGFTTNSEDSRSTYYASDLAKGFDLPIVHVNADDPEACLAAIRLACEYRLQFNKGFVIDLIGYRRYGHNEMDDPDATQPLVYSKVRSHPTVATLYANQLKAEKNVTDEQVEQLREKTTSALQAAYDAMKANEGKTHVQASAETGVIVPEDVRTAVPMETLKEINLELLNRPEGFTEYTKLQRILQRRANGLNDGEKMDWAHAEALAFATILADGTPIRLSGQDSERGTFAHRHIMLNDNATGAKFSPLHILPQAKASFAVHNSPLSETAVLAFEYGYNVFAPETLVIWEAQFGDFANVAQVIFDQFLSAGRAKWSQKSGLVMLLPHGYEGQGPEHSSARLERFLQLSADNNWTVANLTTSAQYFHLLRKQAAMLKGDNVRPLVIMAPKSLLRNPRAASHGVEFSEGSFKPVLPQFSFTEPKAAKDKVKRLLLGSGKVMVDIAEAMASGSDEEYAWLRVAHVEQLYPLPQAELERVISQFPKLEEIVWVQEEPKNQGSWFYMEPRLRELAPGKVQVRYIGRPERASTATGHQEIHAAEQQSIISSALNGQPFESSLVRG</sequence>
<dbReference type="InterPro" id="IPR005475">
    <property type="entry name" value="Transketolase-like_Pyr-bd"/>
</dbReference>
<dbReference type="InterPro" id="IPR042179">
    <property type="entry name" value="KGD_C_sf"/>
</dbReference>
<proteinExistence type="inferred from homology"/>
<dbReference type="GO" id="GO:0005829">
    <property type="term" value="C:cytosol"/>
    <property type="evidence" value="ECO:0007669"/>
    <property type="project" value="TreeGrafter"/>
</dbReference>
<evidence type="ECO:0000256" key="5">
    <source>
        <dbReference type="ARBA" id="ARBA00051911"/>
    </source>
</evidence>
<dbReference type="PANTHER" id="PTHR23152">
    <property type="entry name" value="2-OXOGLUTARATE DEHYDROGENASE"/>
    <property type="match status" value="1"/>
</dbReference>
<dbReference type="Proteomes" id="UP000266482">
    <property type="component" value="Unassembled WGS sequence"/>
</dbReference>
<dbReference type="EMBL" id="QXQA01000006">
    <property type="protein sequence ID" value="RIX52702.1"/>
    <property type="molecule type" value="Genomic_DNA"/>
</dbReference>
<dbReference type="NCBIfam" id="TIGR00239">
    <property type="entry name" value="2oxo_dh_E1"/>
    <property type="match status" value="1"/>
</dbReference>
<dbReference type="OrthoDB" id="9759785at2"/>
<evidence type="ECO:0000313" key="9">
    <source>
        <dbReference type="Proteomes" id="UP000266482"/>
    </source>
</evidence>
<evidence type="ECO:0000256" key="2">
    <source>
        <dbReference type="ARBA" id="ARBA00023002"/>
    </source>
</evidence>
<dbReference type="SUPFAM" id="SSF52518">
    <property type="entry name" value="Thiamin diphosphate-binding fold (THDP-binding)"/>
    <property type="match status" value="2"/>
</dbReference>
<keyword evidence="9" id="KW-1185">Reference proteome</keyword>
<dbReference type="InterPro" id="IPR001017">
    <property type="entry name" value="DH_E1"/>
</dbReference>
<dbReference type="GO" id="GO:0045252">
    <property type="term" value="C:oxoglutarate dehydrogenase complex"/>
    <property type="evidence" value="ECO:0007669"/>
    <property type="project" value="TreeGrafter"/>
</dbReference>
<keyword evidence="4 6" id="KW-0324">Glycolysis</keyword>
<dbReference type="Gene3D" id="3.40.50.11610">
    <property type="entry name" value="Multifunctional 2-oxoglutarate metabolism enzyme, C-terminal domain"/>
    <property type="match status" value="1"/>
</dbReference>
<dbReference type="NCBIfam" id="NF008907">
    <property type="entry name" value="PRK12270.1"/>
    <property type="match status" value="1"/>
</dbReference>
<dbReference type="HAMAP" id="MF_01169">
    <property type="entry name" value="SucA_OdhA"/>
    <property type="match status" value="1"/>
</dbReference>
<comment type="function">
    <text evidence="6">E1 component of the 2-oxoglutarate dehydrogenase (OGDH) complex which catalyzes the decarboxylation of 2-oxoglutarate, the first step in the conversion of 2-oxoglutarate to succinyl-CoA and CO(2).</text>
</comment>
<dbReference type="EC" id="1.2.4.2" evidence="6"/>
<evidence type="ECO:0000256" key="1">
    <source>
        <dbReference type="ARBA" id="ARBA00001964"/>
    </source>
</evidence>
<dbReference type="Pfam" id="PF02779">
    <property type="entry name" value="Transket_pyr"/>
    <property type="match status" value="1"/>
</dbReference>
<dbReference type="GO" id="GO:0006096">
    <property type="term" value="P:glycolytic process"/>
    <property type="evidence" value="ECO:0007669"/>
    <property type="project" value="UniProtKB-UniRule"/>
</dbReference>
<dbReference type="InterPro" id="IPR029061">
    <property type="entry name" value="THDP-binding"/>
</dbReference>
<dbReference type="CDD" id="cd02016">
    <property type="entry name" value="TPP_E1_OGDC_like"/>
    <property type="match status" value="1"/>
</dbReference>
<evidence type="ECO:0000313" key="8">
    <source>
        <dbReference type="EMBL" id="RIX52702.1"/>
    </source>
</evidence>
<evidence type="ECO:0000256" key="6">
    <source>
        <dbReference type="HAMAP-Rule" id="MF_01169"/>
    </source>
</evidence>
<comment type="cofactor">
    <cofactor evidence="1 6">
        <name>thiamine diphosphate</name>
        <dbReference type="ChEBI" id="CHEBI:58937"/>
    </cofactor>
</comment>
<keyword evidence="2 6" id="KW-0560">Oxidoreductase</keyword>
<dbReference type="Gene3D" id="3.40.50.12470">
    <property type="match status" value="1"/>
</dbReference>
<evidence type="ECO:0000256" key="4">
    <source>
        <dbReference type="ARBA" id="ARBA00023152"/>
    </source>
</evidence>
<comment type="subunit">
    <text evidence="6">Homodimer. Part of the 2-oxoglutarate dehydrogenase (OGDH) complex composed of E1 (2-oxoglutarate dehydrogenase), E2 (dihydrolipoamide succinyltransferase) and E3 (dihydrolipoamide dehydrogenase); the complex contains multiple copies of the three enzymatic components (E1, E2 and E3).</text>
</comment>
<dbReference type="GO" id="GO:0004591">
    <property type="term" value="F:oxoglutarate dehydrogenase (succinyl-transferring) activity"/>
    <property type="evidence" value="ECO:0007669"/>
    <property type="project" value="UniProtKB-UniRule"/>
</dbReference>
<dbReference type="FunFam" id="3.40.50.970:FF:000036">
    <property type="entry name" value="2-oxoglutarate dehydrogenase E1 component"/>
    <property type="match status" value="1"/>
</dbReference>
<comment type="caution">
    <text evidence="8">The sequence shown here is derived from an EMBL/GenBank/DDBJ whole genome shotgun (WGS) entry which is preliminary data.</text>
</comment>
<dbReference type="Pfam" id="PF16870">
    <property type="entry name" value="OxoGdeHyase_C"/>
    <property type="match status" value="1"/>
</dbReference>
<dbReference type="PIRSF" id="PIRSF000157">
    <property type="entry name" value="Oxoglu_dh_E1"/>
    <property type="match status" value="1"/>
</dbReference>
<keyword evidence="3 6" id="KW-0786">Thiamine pyrophosphate</keyword>
<gene>
    <name evidence="6" type="primary">odhA</name>
    <name evidence="8" type="ORF">D3P08_11850</name>
</gene>
<comment type="similarity">
    <text evidence="6">Belongs to the alpha-ketoglutarate dehydrogenase family.</text>
</comment>
<feature type="domain" description="Transketolase-like pyrimidine-binding" evidence="7">
    <location>
        <begin position="609"/>
        <end position="805"/>
    </location>
</feature>
<dbReference type="GO" id="GO:0006099">
    <property type="term" value="P:tricarboxylic acid cycle"/>
    <property type="evidence" value="ECO:0007669"/>
    <property type="project" value="TreeGrafter"/>
</dbReference>
<dbReference type="InterPro" id="IPR023784">
    <property type="entry name" value="2oxoglutarate_DH_E1_bac"/>
</dbReference>
<dbReference type="Gene3D" id="1.10.287.1150">
    <property type="entry name" value="TPP helical domain"/>
    <property type="match status" value="1"/>
</dbReference>
<dbReference type="GO" id="GO:0030976">
    <property type="term" value="F:thiamine pyrophosphate binding"/>
    <property type="evidence" value="ECO:0007669"/>
    <property type="project" value="UniProtKB-UniRule"/>
</dbReference>
<dbReference type="Pfam" id="PF00676">
    <property type="entry name" value="E1_dh"/>
    <property type="match status" value="1"/>
</dbReference>
<accession>A0A3A1UZT1</accession>
<dbReference type="AlphaFoldDB" id="A0A3A1UZT1"/>
<evidence type="ECO:0000256" key="3">
    <source>
        <dbReference type="ARBA" id="ARBA00023052"/>
    </source>
</evidence>
<dbReference type="RefSeq" id="WP_119599911.1">
    <property type="nucleotide sequence ID" value="NZ_QXQA01000006.1"/>
</dbReference>
<evidence type="ECO:0000259" key="7">
    <source>
        <dbReference type="SMART" id="SM00861"/>
    </source>
</evidence>
<name>A0A3A1UZT1_9BACL</name>
<reference evidence="8 9" key="1">
    <citation type="submission" date="2018-09" db="EMBL/GenBank/DDBJ databases">
        <title>Paenibacillus aracenensis nov. sp. isolated from a cave in southern Spain.</title>
        <authorList>
            <person name="Jurado V."/>
            <person name="Gutierrez-Patricio S."/>
            <person name="Gonzalez-Pimentel J.L."/>
            <person name="Miller A.Z."/>
            <person name="Laiz L."/>
            <person name="Saiz-Jimenez C."/>
        </authorList>
    </citation>
    <scope>NUCLEOTIDE SEQUENCE [LARGE SCALE GENOMIC DNA]</scope>
    <source>
        <strain evidence="8 9">DSM 22867</strain>
    </source>
</reference>
<protein>
    <recommendedName>
        <fullName evidence="6">2-oxoglutarate dehydrogenase E1 component</fullName>
        <ecNumber evidence="6">1.2.4.2</ecNumber>
    </recommendedName>
    <alternativeName>
        <fullName evidence="6">Alpha-ketoglutarate dehydrogenase</fullName>
    </alternativeName>
</protein>
<comment type="catalytic activity">
    <reaction evidence="5 6">
        <text>N(6)-[(R)-lipoyl]-L-lysyl-[protein] + 2-oxoglutarate + H(+) = N(6)-[(R)-S(8)-succinyldihydrolipoyl]-L-lysyl-[protein] + CO2</text>
        <dbReference type="Rhea" id="RHEA:12188"/>
        <dbReference type="Rhea" id="RHEA-COMP:10474"/>
        <dbReference type="Rhea" id="RHEA-COMP:20092"/>
        <dbReference type="ChEBI" id="CHEBI:15378"/>
        <dbReference type="ChEBI" id="CHEBI:16526"/>
        <dbReference type="ChEBI" id="CHEBI:16810"/>
        <dbReference type="ChEBI" id="CHEBI:83099"/>
        <dbReference type="ChEBI" id="CHEBI:83120"/>
        <dbReference type="EC" id="1.2.4.2"/>
    </reaction>
</comment>
<dbReference type="InterPro" id="IPR031717">
    <property type="entry name" value="ODO-1/KGD_C"/>
</dbReference>
<dbReference type="Gene3D" id="3.40.50.970">
    <property type="match status" value="1"/>
</dbReference>
<dbReference type="InterPro" id="IPR011603">
    <property type="entry name" value="2oxoglutarate_DH_E1"/>
</dbReference>
<organism evidence="8 9">
    <name type="scientific">Paenibacillus nanensis</name>
    <dbReference type="NCBI Taxonomy" id="393251"/>
    <lineage>
        <taxon>Bacteria</taxon>
        <taxon>Bacillati</taxon>
        <taxon>Bacillota</taxon>
        <taxon>Bacilli</taxon>
        <taxon>Bacillales</taxon>
        <taxon>Paenibacillaceae</taxon>
        <taxon>Paenibacillus</taxon>
    </lineage>
</organism>
<dbReference type="NCBIfam" id="NF006914">
    <property type="entry name" value="PRK09404.1"/>
    <property type="match status" value="1"/>
</dbReference>
<dbReference type="PANTHER" id="PTHR23152:SF4">
    <property type="entry name" value="2-OXOADIPATE DEHYDROGENASE COMPLEX COMPONENT E1"/>
    <property type="match status" value="1"/>
</dbReference>
<dbReference type="SMART" id="SM00861">
    <property type="entry name" value="Transket_pyr"/>
    <property type="match status" value="1"/>
</dbReference>